<accession>A0A9U8DY13</accession>
<keyword evidence="3" id="KW-1185">Reference proteome</keyword>
<evidence type="ECO:0000259" key="2">
    <source>
        <dbReference type="PROSITE" id="PS50097"/>
    </source>
</evidence>
<feature type="compositionally biased region" description="Basic and acidic residues" evidence="1">
    <location>
        <begin position="7"/>
        <end position="19"/>
    </location>
</feature>
<dbReference type="OMA" id="VDQMCRL"/>
<dbReference type="Pfam" id="PF00651">
    <property type="entry name" value="BTB"/>
    <property type="match status" value="1"/>
</dbReference>
<dbReference type="SMART" id="SM00875">
    <property type="entry name" value="BACK"/>
    <property type="match status" value="1"/>
</dbReference>
<protein>
    <submittedName>
        <fullName evidence="4">BTB/POZ domain-containing protein 17-like isoform X1</fullName>
    </submittedName>
</protein>
<dbReference type="InterPro" id="IPR011333">
    <property type="entry name" value="SKP1/BTB/POZ_sf"/>
</dbReference>
<evidence type="ECO:0000313" key="4">
    <source>
        <dbReference type="RefSeq" id="XP_013066161.2"/>
    </source>
</evidence>
<dbReference type="AlphaFoldDB" id="A0A9U8DY13"/>
<dbReference type="SUPFAM" id="SSF54695">
    <property type="entry name" value="POZ domain"/>
    <property type="match status" value="1"/>
</dbReference>
<dbReference type="InterPro" id="IPR011705">
    <property type="entry name" value="BACK"/>
</dbReference>
<proteinExistence type="predicted"/>
<reference evidence="4" key="1">
    <citation type="submission" date="2025-08" db="UniProtKB">
        <authorList>
            <consortium name="RefSeq"/>
        </authorList>
    </citation>
    <scope>IDENTIFICATION</scope>
</reference>
<dbReference type="PROSITE" id="PS50097">
    <property type="entry name" value="BTB"/>
    <property type="match status" value="1"/>
</dbReference>
<dbReference type="Proteomes" id="UP001165740">
    <property type="component" value="Chromosome 8"/>
</dbReference>
<dbReference type="SMART" id="SM00225">
    <property type="entry name" value="BTB"/>
    <property type="match status" value="1"/>
</dbReference>
<dbReference type="OrthoDB" id="2359033at2759"/>
<dbReference type="PANTHER" id="PTHR24410">
    <property type="entry name" value="HL07962P-RELATED"/>
    <property type="match status" value="1"/>
</dbReference>
<dbReference type="CDD" id="cd18493">
    <property type="entry name" value="BACK_BTBD17"/>
    <property type="match status" value="1"/>
</dbReference>
<feature type="domain" description="BTB" evidence="2">
    <location>
        <begin position="62"/>
        <end position="132"/>
    </location>
</feature>
<dbReference type="RefSeq" id="XP_013066161.2">
    <property type="nucleotide sequence ID" value="XM_013210707.2"/>
</dbReference>
<dbReference type="InterPro" id="IPR000210">
    <property type="entry name" value="BTB/POZ_dom"/>
</dbReference>
<dbReference type="Gene3D" id="1.25.40.420">
    <property type="match status" value="1"/>
</dbReference>
<dbReference type="Gene3D" id="3.30.710.10">
    <property type="entry name" value="Potassium Channel Kv1.1, Chain A"/>
    <property type="match status" value="1"/>
</dbReference>
<dbReference type="PANTHER" id="PTHR24410:SF41">
    <property type="entry name" value="HL07962P"/>
    <property type="match status" value="1"/>
</dbReference>
<feature type="region of interest" description="Disordered" evidence="1">
    <location>
        <begin position="1"/>
        <end position="22"/>
    </location>
</feature>
<dbReference type="Pfam" id="PF07707">
    <property type="entry name" value="BACK"/>
    <property type="match status" value="1"/>
</dbReference>
<organism evidence="3 4">
    <name type="scientific">Biomphalaria glabrata</name>
    <name type="common">Bloodfluke planorb</name>
    <name type="synonym">Freshwater snail</name>
    <dbReference type="NCBI Taxonomy" id="6526"/>
    <lineage>
        <taxon>Eukaryota</taxon>
        <taxon>Metazoa</taxon>
        <taxon>Spiralia</taxon>
        <taxon>Lophotrochozoa</taxon>
        <taxon>Mollusca</taxon>
        <taxon>Gastropoda</taxon>
        <taxon>Heterobranchia</taxon>
        <taxon>Euthyneura</taxon>
        <taxon>Panpulmonata</taxon>
        <taxon>Hygrophila</taxon>
        <taxon>Lymnaeoidea</taxon>
        <taxon>Planorbidae</taxon>
        <taxon>Biomphalaria</taxon>
    </lineage>
</organism>
<evidence type="ECO:0000313" key="3">
    <source>
        <dbReference type="Proteomes" id="UP001165740"/>
    </source>
</evidence>
<dbReference type="GeneID" id="106054713"/>
<evidence type="ECO:0000256" key="1">
    <source>
        <dbReference type="SAM" id="MobiDB-lite"/>
    </source>
</evidence>
<dbReference type="KEGG" id="bgt:106054713"/>
<gene>
    <name evidence="4" type="primary">LOC106054713</name>
</gene>
<name>A0A9U8DY13_BIOGL</name>
<dbReference type="InterPro" id="IPR051481">
    <property type="entry name" value="BTB-POZ/Galectin-3-binding"/>
</dbReference>
<sequence>MNLSKSSNEEGERSIESSRSRSVTPDTVIIKTITGDNLEDTLQDEENFITSLKKSFNERHSSDVKIKVCTKTFYAHKFILAKVSPVFNIMLCSKNWQESLQEEVTLIETEECLEHFETFLQFFYSAKINICVKSAIPILSLAEKYDVGSLKSLCTQYMVKHSRYLLVESAIKWYNLAHFLNIKEITMECFANITRNTHKLMSSEWLQLDLGLITSLLKSGDLVIESEYSLFQAILNWLHTEGRKDLYFHIEELLPLIRFSQLQKNELLLVEENSLYQDEKVKPLLDKQIQKAYRFRTLCSVPTERVLFTEEFYSPRIYLNNILGTITMCLDVSRQVVPDIVRTYVTPVPTDTLDAEWKLACYNSDTWCISLTPYQSALIQGETKVQAVVLIRTQENHIIQVESSDVTICTKRDNLVMRFEISNLELSRNMAVIAKTLPK</sequence>